<gene>
    <name evidence="1" type="ORF">VNO78_08177</name>
</gene>
<comment type="caution">
    <text evidence="1">The sequence shown here is derived from an EMBL/GenBank/DDBJ whole genome shotgun (WGS) entry which is preliminary data.</text>
</comment>
<keyword evidence="2" id="KW-1185">Reference proteome</keyword>
<sequence length="129" mass="14421">MDPPNIIDPLELNLPKLFSQPEVPQWSRKTNSTLLGSNKLQLIQNSFLSVFSSSTFLTLISFDSHSFNIIEGKTQDAIVSRVDDGTKLILEMLVMFYSQGVASFGVSEFRDKLGHHTVKLGKETSNQMT</sequence>
<evidence type="ECO:0000313" key="1">
    <source>
        <dbReference type="EMBL" id="KAK7406550.1"/>
    </source>
</evidence>
<name>A0AAN9SXE5_PSOTE</name>
<proteinExistence type="predicted"/>
<dbReference type="EMBL" id="JAYMYS010000002">
    <property type="protein sequence ID" value="KAK7406550.1"/>
    <property type="molecule type" value="Genomic_DNA"/>
</dbReference>
<accession>A0AAN9SXE5</accession>
<dbReference type="Proteomes" id="UP001386955">
    <property type="component" value="Unassembled WGS sequence"/>
</dbReference>
<reference evidence="1 2" key="1">
    <citation type="submission" date="2024-01" db="EMBL/GenBank/DDBJ databases">
        <title>The genomes of 5 underutilized Papilionoideae crops provide insights into root nodulation and disease resistanc.</title>
        <authorList>
            <person name="Jiang F."/>
        </authorList>
    </citation>
    <scope>NUCLEOTIDE SEQUENCE [LARGE SCALE GENOMIC DNA]</scope>
    <source>
        <strain evidence="1">DUOXIRENSHENG_FW03</strain>
        <tissue evidence="1">Leaves</tissue>
    </source>
</reference>
<dbReference type="AlphaFoldDB" id="A0AAN9SXE5"/>
<evidence type="ECO:0000313" key="2">
    <source>
        <dbReference type="Proteomes" id="UP001386955"/>
    </source>
</evidence>
<organism evidence="1 2">
    <name type="scientific">Psophocarpus tetragonolobus</name>
    <name type="common">Winged bean</name>
    <name type="synonym">Dolichos tetragonolobus</name>
    <dbReference type="NCBI Taxonomy" id="3891"/>
    <lineage>
        <taxon>Eukaryota</taxon>
        <taxon>Viridiplantae</taxon>
        <taxon>Streptophyta</taxon>
        <taxon>Embryophyta</taxon>
        <taxon>Tracheophyta</taxon>
        <taxon>Spermatophyta</taxon>
        <taxon>Magnoliopsida</taxon>
        <taxon>eudicotyledons</taxon>
        <taxon>Gunneridae</taxon>
        <taxon>Pentapetalae</taxon>
        <taxon>rosids</taxon>
        <taxon>fabids</taxon>
        <taxon>Fabales</taxon>
        <taxon>Fabaceae</taxon>
        <taxon>Papilionoideae</taxon>
        <taxon>50 kb inversion clade</taxon>
        <taxon>NPAAA clade</taxon>
        <taxon>indigoferoid/millettioid clade</taxon>
        <taxon>Phaseoleae</taxon>
        <taxon>Psophocarpus</taxon>
    </lineage>
</organism>
<protein>
    <submittedName>
        <fullName evidence="1">Uncharacterized protein</fullName>
    </submittedName>
</protein>